<evidence type="ECO:0000313" key="2">
    <source>
        <dbReference type="Proteomes" id="UP000016491"/>
    </source>
</evidence>
<dbReference type="InterPro" id="IPR009734">
    <property type="entry name" value="Myoviridae_GpU"/>
</dbReference>
<protein>
    <recommendedName>
        <fullName evidence="3">Phage P2 GpU</fullName>
    </recommendedName>
</protein>
<gene>
    <name evidence="1" type="ORF">CLOSYM_00918</name>
</gene>
<organism evidence="1 2">
    <name type="scientific">[Clostridium] symbiosum ATCC 14940</name>
    <dbReference type="NCBI Taxonomy" id="411472"/>
    <lineage>
        <taxon>Bacteria</taxon>
        <taxon>Bacillati</taxon>
        <taxon>Bacillota</taxon>
        <taxon>Clostridia</taxon>
        <taxon>Lachnospirales</taxon>
        <taxon>Lachnospiraceae</taxon>
        <taxon>Otoolea</taxon>
    </lineage>
</organism>
<reference evidence="1 2" key="1">
    <citation type="submission" date="2013-07" db="EMBL/GenBank/DDBJ databases">
        <authorList>
            <person name="Weinstock G."/>
            <person name="Sodergren E."/>
            <person name="Wylie T."/>
            <person name="Fulton L."/>
            <person name="Fulton R."/>
            <person name="Fronick C."/>
            <person name="O'Laughlin M."/>
            <person name="Godfrey J."/>
            <person name="Miner T."/>
            <person name="Herter B."/>
            <person name="Appelbaum E."/>
            <person name="Cordes M."/>
            <person name="Lek S."/>
            <person name="Wollam A."/>
            <person name="Pepin K.H."/>
            <person name="Palsikar V.B."/>
            <person name="Mitreva M."/>
            <person name="Wilson R.K."/>
        </authorList>
    </citation>
    <scope>NUCLEOTIDE SEQUENCE [LARGE SCALE GENOMIC DNA]</scope>
    <source>
        <strain evidence="1 2">ATCC 14940</strain>
    </source>
</reference>
<dbReference type="AlphaFoldDB" id="A0ABC9U1W3"/>
<comment type="caution">
    <text evidence="1">The sequence shown here is derived from an EMBL/GenBank/DDBJ whole genome shotgun (WGS) entry which is preliminary data.</text>
</comment>
<evidence type="ECO:0000313" key="1">
    <source>
        <dbReference type="EMBL" id="ERI79379.1"/>
    </source>
</evidence>
<accession>A0ABC9U1W3</accession>
<dbReference type="RefSeq" id="WP_021641438.1">
    <property type="nucleotide sequence ID" value="NZ_KE992856.1"/>
</dbReference>
<name>A0ABC9U1W3_CLOSY</name>
<dbReference type="EMBL" id="AWSU01000074">
    <property type="protein sequence ID" value="ERI79379.1"/>
    <property type="molecule type" value="Genomic_DNA"/>
</dbReference>
<proteinExistence type="predicted"/>
<dbReference type="Pfam" id="PF06995">
    <property type="entry name" value="Phage_P2_GpU"/>
    <property type="match status" value="1"/>
</dbReference>
<evidence type="ECO:0008006" key="3">
    <source>
        <dbReference type="Google" id="ProtNLM"/>
    </source>
</evidence>
<dbReference type="Proteomes" id="UP000016491">
    <property type="component" value="Unassembled WGS sequence"/>
</dbReference>
<sequence>MSIVAKIGTFGTIRFKVSDQQLLTFQNFKREIAGSWSNMERIGKKPLTVFSGPELQTISFRIFLDAGLGIPPREMLEKIEDMVELGTAHYLIIGNQQVGNQRWVIAKSSEIWERILVKGELFRATADLTLQEYV</sequence>